<dbReference type="Proteomes" id="UP000182961">
    <property type="component" value="Unassembled WGS sequence"/>
</dbReference>
<keyword evidence="2" id="KW-1185">Reference proteome</keyword>
<reference evidence="2" key="1">
    <citation type="submission" date="2016-10" db="EMBL/GenBank/DDBJ databases">
        <authorList>
            <person name="Varghese N."/>
            <person name="Submissions S."/>
        </authorList>
    </citation>
    <scope>NUCLEOTIDE SEQUENCE [LARGE SCALE GENOMIC DNA]</scope>
    <source>
        <strain evidence="2">DSM 4002</strain>
    </source>
</reference>
<evidence type="ECO:0000313" key="1">
    <source>
        <dbReference type="EMBL" id="SFM42039.1"/>
    </source>
</evidence>
<name>A0A1I4QPV3_9FLAO</name>
<dbReference type="EMBL" id="FOUT01000001">
    <property type="protein sequence ID" value="SFM42039.1"/>
    <property type="molecule type" value="Genomic_DNA"/>
</dbReference>
<accession>A0A1I4QPV3</accession>
<evidence type="ECO:0000313" key="2">
    <source>
        <dbReference type="Proteomes" id="UP000182961"/>
    </source>
</evidence>
<proteinExistence type="predicted"/>
<organism evidence="1 2">
    <name type="scientific">Flavobacterium succinicans</name>
    <dbReference type="NCBI Taxonomy" id="29536"/>
    <lineage>
        <taxon>Bacteria</taxon>
        <taxon>Pseudomonadati</taxon>
        <taxon>Bacteroidota</taxon>
        <taxon>Flavobacteriia</taxon>
        <taxon>Flavobacteriales</taxon>
        <taxon>Flavobacteriaceae</taxon>
        <taxon>Flavobacterium</taxon>
    </lineage>
</organism>
<dbReference type="AlphaFoldDB" id="A0A1I4QPV3"/>
<gene>
    <name evidence="1" type="ORF">SAMN05444143_1011</name>
</gene>
<protein>
    <submittedName>
        <fullName evidence="1">Uncharacterized protein</fullName>
    </submittedName>
</protein>
<sequence>MGNKVFYAHSLKLSDSNEMAQKKPPQKETVFKNLCKNYQPGFCCAASVGLLLVSNKGIGHKTL</sequence>